<dbReference type="OrthoDB" id="3210767at2"/>
<dbReference type="Proteomes" id="UP000295453">
    <property type="component" value="Unassembled WGS sequence"/>
</dbReference>
<keyword evidence="2" id="KW-1185">Reference proteome</keyword>
<dbReference type="GO" id="GO:0005829">
    <property type="term" value="C:cytosol"/>
    <property type="evidence" value="ECO:0007669"/>
    <property type="project" value="TreeGrafter"/>
</dbReference>
<sequence>MLILLPPSEGKAAPRRGKPLDLAALGSPALTPARERVLDALIELCDVHRDPSVPTQNALLLEQAAATLGLGPSQSDLVDLNARLRTAATSRADKIYTGVLYDALDFATLSPAAKRRATARIGIASSLFGMVRPGDAIPAYRLSGDASLPGLGAVAGVWREALEPVMTEALGNGLLVDLRSGMYAAFWRPSPALAPRVATVRVLHEHNGTRKVVSHFNKATKGRIVRAVLEHGGAPKTPDAFADLLVELGWDVEVHEPTKKGTQLDVVVREL</sequence>
<name>A0A4R1BUB9_9ACTN</name>
<protein>
    <submittedName>
        <fullName evidence="1">Peroxide stress protein YaaA</fullName>
    </submittedName>
</protein>
<dbReference type="NCBIfam" id="NF002545">
    <property type="entry name" value="PRK02101.2-3"/>
    <property type="match status" value="1"/>
</dbReference>
<proteinExistence type="predicted"/>
<dbReference type="PANTHER" id="PTHR30283:SF4">
    <property type="entry name" value="PEROXIDE STRESS RESISTANCE PROTEIN YAAA"/>
    <property type="match status" value="1"/>
</dbReference>
<accession>A0A4R1BUB9</accession>
<dbReference type="PANTHER" id="PTHR30283">
    <property type="entry name" value="PEROXIDE STRESS RESPONSE PROTEIN YAAA"/>
    <property type="match status" value="1"/>
</dbReference>
<gene>
    <name evidence="1" type="primary">yaaA</name>
    <name evidence="1" type="ORF">EPD65_14810</name>
</gene>
<reference evidence="1 2" key="1">
    <citation type="submission" date="2019-03" db="EMBL/GenBank/DDBJ databases">
        <authorList>
            <person name="Kim M.K.M."/>
        </authorList>
    </citation>
    <scope>NUCLEOTIDE SEQUENCE [LARGE SCALE GENOMIC DNA]</scope>
    <source>
        <strain evidence="1 2">18JY15-6</strain>
    </source>
</reference>
<dbReference type="EMBL" id="SJZJ01000033">
    <property type="protein sequence ID" value="TCJ21513.1"/>
    <property type="molecule type" value="Genomic_DNA"/>
</dbReference>
<dbReference type="AlphaFoldDB" id="A0A4R1BUB9"/>
<organism evidence="1 2">
    <name type="scientific">Nocardioides jejuensis</name>
    <dbReference type="NCBI Taxonomy" id="2502782"/>
    <lineage>
        <taxon>Bacteria</taxon>
        <taxon>Bacillati</taxon>
        <taxon>Actinomycetota</taxon>
        <taxon>Actinomycetes</taxon>
        <taxon>Propionibacteriales</taxon>
        <taxon>Nocardioidaceae</taxon>
        <taxon>Nocardioides</taxon>
    </lineage>
</organism>
<comment type="caution">
    <text evidence="1">The sequence shown here is derived from an EMBL/GenBank/DDBJ whole genome shotgun (WGS) entry which is preliminary data.</text>
</comment>
<evidence type="ECO:0000313" key="2">
    <source>
        <dbReference type="Proteomes" id="UP000295453"/>
    </source>
</evidence>
<dbReference type="GO" id="GO:0033194">
    <property type="term" value="P:response to hydroperoxide"/>
    <property type="evidence" value="ECO:0007669"/>
    <property type="project" value="TreeGrafter"/>
</dbReference>
<evidence type="ECO:0000313" key="1">
    <source>
        <dbReference type="EMBL" id="TCJ21513.1"/>
    </source>
</evidence>
<dbReference type="InterPro" id="IPR005583">
    <property type="entry name" value="YaaA"/>
</dbReference>
<dbReference type="Pfam" id="PF03883">
    <property type="entry name" value="H2O2_YaaD"/>
    <property type="match status" value="1"/>
</dbReference>
<dbReference type="RefSeq" id="WP_131585494.1">
    <property type="nucleotide sequence ID" value="NZ_SJZJ01000033.1"/>
</dbReference>